<dbReference type="PANTHER" id="PTHR45947:SF11">
    <property type="entry name" value="SLR1508 PROTEIN"/>
    <property type="match status" value="1"/>
</dbReference>
<protein>
    <recommendedName>
        <fullName evidence="1">Glycosyl transferase family 1 domain-containing protein</fullName>
    </recommendedName>
</protein>
<dbReference type="PANTHER" id="PTHR45947">
    <property type="entry name" value="SULFOQUINOVOSYL TRANSFERASE SQD2"/>
    <property type="match status" value="1"/>
</dbReference>
<dbReference type="AlphaFoldDB" id="A0A323UNF5"/>
<evidence type="ECO:0000313" key="2">
    <source>
        <dbReference type="EMBL" id="PZA13613.1"/>
    </source>
</evidence>
<accession>A0A323UNF5</accession>
<dbReference type="InterPro" id="IPR050194">
    <property type="entry name" value="Glycosyltransferase_grp1"/>
</dbReference>
<dbReference type="Proteomes" id="UP000248134">
    <property type="component" value="Unassembled WGS sequence"/>
</dbReference>
<sequence length="390" mass="42848">MRVLRVLGSLDPATGGPPSVFSAAVIATAAADTSIECLTLRTRGRDIAGFPDHRRLVARGIAVHATGGLFGAGLFLLRHVRRFDVIHVDGCWVPISILAVALARLSGRRSAVTPHETLTYEERRRTRSRVRKQIKRLIVWFYVKLCDCVIYSSALEARDSPGHRMAVVIPHPVYDDLESAPPRGVRNGFATAGQIRFGYLGRFHPKKHLEHIISAAVRAKRSQLVLAGSGDRDYESELRALDDGSGRISWIGFVTGQRREQFFREVDFVVLASEYECFGMAAAEALVRGIPAIVTKRVGVADDVAETGSGIVISTGADALLDAFEMCCILAPERYVELQRNALRAAARYGYSSHGFAQASLYRRLLELPEPDGTSLSRSRNAAAEHIRSR</sequence>
<dbReference type="Gene3D" id="3.40.50.2000">
    <property type="entry name" value="Glycogen Phosphorylase B"/>
    <property type="match status" value="2"/>
</dbReference>
<dbReference type="EMBL" id="QKQS01000006">
    <property type="protein sequence ID" value="PZA13613.1"/>
    <property type="molecule type" value="Genomic_DNA"/>
</dbReference>
<dbReference type="OrthoDB" id="9790710at2"/>
<dbReference type="Pfam" id="PF00534">
    <property type="entry name" value="Glycos_transf_1"/>
    <property type="match status" value="1"/>
</dbReference>
<reference evidence="2 3" key="1">
    <citation type="submission" date="2018-06" db="EMBL/GenBank/DDBJ databases">
        <title>Draft Whole-Genome Sequence of the purple photosynthetic bacterium Rhodospeudomonas palustris XCP.</title>
        <authorList>
            <person name="Rayyan A."/>
            <person name="Meyer T.E."/>
            <person name="Kyndt J.A."/>
        </authorList>
    </citation>
    <scope>NUCLEOTIDE SEQUENCE [LARGE SCALE GENOMIC DNA]</scope>
    <source>
        <strain evidence="2 3">XCP</strain>
    </source>
</reference>
<feature type="domain" description="Glycosyl transferase family 1" evidence="1">
    <location>
        <begin position="194"/>
        <end position="324"/>
    </location>
</feature>
<gene>
    <name evidence="2" type="ORF">DNX69_04475</name>
</gene>
<evidence type="ECO:0000259" key="1">
    <source>
        <dbReference type="Pfam" id="PF00534"/>
    </source>
</evidence>
<dbReference type="InterPro" id="IPR001296">
    <property type="entry name" value="Glyco_trans_1"/>
</dbReference>
<dbReference type="SUPFAM" id="SSF53756">
    <property type="entry name" value="UDP-Glycosyltransferase/glycogen phosphorylase"/>
    <property type="match status" value="1"/>
</dbReference>
<dbReference type="GO" id="GO:0016757">
    <property type="term" value="F:glycosyltransferase activity"/>
    <property type="evidence" value="ECO:0007669"/>
    <property type="project" value="InterPro"/>
</dbReference>
<evidence type="ECO:0000313" key="3">
    <source>
        <dbReference type="Proteomes" id="UP000248134"/>
    </source>
</evidence>
<organism evidence="2 3">
    <name type="scientific">Rhodopseudomonas palustris</name>
    <dbReference type="NCBI Taxonomy" id="1076"/>
    <lineage>
        <taxon>Bacteria</taxon>
        <taxon>Pseudomonadati</taxon>
        <taxon>Pseudomonadota</taxon>
        <taxon>Alphaproteobacteria</taxon>
        <taxon>Hyphomicrobiales</taxon>
        <taxon>Nitrobacteraceae</taxon>
        <taxon>Rhodopseudomonas</taxon>
    </lineage>
</organism>
<name>A0A323UNF5_RHOPL</name>
<comment type="caution">
    <text evidence="2">The sequence shown here is derived from an EMBL/GenBank/DDBJ whole genome shotgun (WGS) entry which is preliminary data.</text>
</comment>
<proteinExistence type="predicted"/>